<evidence type="ECO:0000313" key="2">
    <source>
        <dbReference type="Proteomes" id="UP000265703"/>
    </source>
</evidence>
<gene>
    <name evidence="1" type="ORF">C1645_827093</name>
</gene>
<dbReference type="AlphaFoldDB" id="A0A397STM3"/>
<dbReference type="SUPFAM" id="SSF52047">
    <property type="entry name" value="RNI-like"/>
    <property type="match status" value="1"/>
</dbReference>
<sequence length="495" mass="57990">MSLPSLPNECFSIILTFLDNKSLYKCLFINRHYCKLSIPIVWRDPFFLPNSKKSSNSISLINTLLTCLDKDEVSSIISCIGNFDNKTPLFEYGKFIRKFNHDQCVKQVTNWLIINNQNPRGKKLIDAIYHMIMRVGSNLQELNIEITKSSYIELPEISIFTTYKSGISNLRSLYLHLTNNHILDYQDTKEFLSVISKFCNRIINFELCIDGFYKFAKQISDIIRLQPLERICSCRNVISDLELEYRSETLKVLLFKDVERSIDLSFMSKLECLEYFGLEFCYDAIFKHEILNKRKLQLKELKLWFCNITKEIISSLCNETLLKLTLWNITPEIAKIIKESCPNIRSLCIQFGTNNLFDSTIPIICQLKSLKILDIKSFYRIDDNLLVRIIGNYLISVEYLFFDFSIELSSFEYFTNNCKANLKKWIITISNISNNSLRKNYLICVNNFQRVHKSLKVLGIKEYWNWLDCTNEEREIIDSLKNQGIDVISCDELSL</sequence>
<evidence type="ECO:0008006" key="3">
    <source>
        <dbReference type="Google" id="ProtNLM"/>
    </source>
</evidence>
<name>A0A397STM3_9GLOM</name>
<dbReference type="Gene3D" id="3.80.10.10">
    <property type="entry name" value="Ribonuclease Inhibitor"/>
    <property type="match status" value="1"/>
</dbReference>
<dbReference type="InterPro" id="IPR032675">
    <property type="entry name" value="LRR_dom_sf"/>
</dbReference>
<protein>
    <recommendedName>
        <fullName evidence="3">F-box domain-containing protein</fullName>
    </recommendedName>
</protein>
<accession>A0A397STM3</accession>
<dbReference type="EMBL" id="QKYT01000286">
    <property type="protein sequence ID" value="RIA87936.1"/>
    <property type="molecule type" value="Genomic_DNA"/>
</dbReference>
<organism evidence="1 2">
    <name type="scientific">Glomus cerebriforme</name>
    <dbReference type="NCBI Taxonomy" id="658196"/>
    <lineage>
        <taxon>Eukaryota</taxon>
        <taxon>Fungi</taxon>
        <taxon>Fungi incertae sedis</taxon>
        <taxon>Mucoromycota</taxon>
        <taxon>Glomeromycotina</taxon>
        <taxon>Glomeromycetes</taxon>
        <taxon>Glomerales</taxon>
        <taxon>Glomeraceae</taxon>
        <taxon>Glomus</taxon>
    </lineage>
</organism>
<proteinExistence type="predicted"/>
<reference evidence="1 2" key="1">
    <citation type="submission" date="2018-06" db="EMBL/GenBank/DDBJ databases">
        <title>Comparative genomics reveals the genomic features of Rhizophagus irregularis, R. cerebriforme, R. diaphanum and Gigaspora rosea, and their symbiotic lifestyle signature.</title>
        <authorList>
            <person name="Morin E."/>
            <person name="San Clemente H."/>
            <person name="Chen E.C.H."/>
            <person name="De La Providencia I."/>
            <person name="Hainaut M."/>
            <person name="Kuo A."/>
            <person name="Kohler A."/>
            <person name="Murat C."/>
            <person name="Tang N."/>
            <person name="Roy S."/>
            <person name="Loubradou J."/>
            <person name="Henrissat B."/>
            <person name="Grigoriev I.V."/>
            <person name="Corradi N."/>
            <person name="Roux C."/>
            <person name="Martin F.M."/>
        </authorList>
    </citation>
    <scope>NUCLEOTIDE SEQUENCE [LARGE SCALE GENOMIC DNA]</scope>
    <source>
        <strain evidence="1 2">DAOM 227022</strain>
    </source>
</reference>
<dbReference type="InterPro" id="IPR036047">
    <property type="entry name" value="F-box-like_dom_sf"/>
</dbReference>
<comment type="caution">
    <text evidence="1">The sequence shown here is derived from an EMBL/GenBank/DDBJ whole genome shotgun (WGS) entry which is preliminary data.</text>
</comment>
<dbReference type="SUPFAM" id="SSF81383">
    <property type="entry name" value="F-box domain"/>
    <property type="match status" value="1"/>
</dbReference>
<evidence type="ECO:0000313" key="1">
    <source>
        <dbReference type="EMBL" id="RIA87936.1"/>
    </source>
</evidence>
<dbReference type="Proteomes" id="UP000265703">
    <property type="component" value="Unassembled WGS sequence"/>
</dbReference>
<keyword evidence="2" id="KW-1185">Reference proteome</keyword>
<dbReference type="OrthoDB" id="2307164at2759"/>